<name>A0A2W5MPF1_9GAMM</name>
<dbReference type="EMBL" id="QFPO01000006">
    <property type="protein sequence ID" value="PZQ15470.1"/>
    <property type="molecule type" value="Genomic_DNA"/>
</dbReference>
<dbReference type="Gene3D" id="2.60.120.380">
    <property type="match status" value="1"/>
</dbReference>
<dbReference type="Proteomes" id="UP000249046">
    <property type="component" value="Unassembled WGS sequence"/>
</dbReference>
<feature type="signal peptide" evidence="2">
    <location>
        <begin position="1"/>
        <end position="22"/>
    </location>
</feature>
<sequence>MNATPLLLSAVLVSAFAGAAQARSPLTSVVPSVDPITIVPAGSCASPTGEITAAPSNGSGNTSGGANNVPGLPDTGGLCDEYAWEPDNRDGPEDIWVFTPGASNNLTFSISGADSWDPAIYILETCGDANSCVIGTDDVGGQRTPTVTSSFTPGQTYYFYVDSYYPPTGGDEPGAGPYTLNVTGTFPVSLTEFAID</sequence>
<dbReference type="SUPFAM" id="SSF89260">
    <property type="entry name" value="Collagen-binding domain"/>
    <property type="match status" value="1"/>
</dbReference>
<protein>
    <recommendedName>
        <fullName evidence="5">Peptidase C-terminal archaeal/bacterial domain-containing protein</fullName>
    </recommendedName>
</protein>
<evidence type="ECO:0000313" key="3">
    <source>
        <dbReference type="EMBL" id="PZQ15470.1"/>
    </source>
</evidence>
<comment type="caution">
    <text evidence="3">The sequence shown here is derived from an EMBL/GenBank/DDBJ whole genome shotgun (WGS) entry which is preliminary data.</text>
</comment>
<reference evidence="3 4" key="1">
    <citation type="submission" date="2017-08" db="EMBL/GenBank/DDBJ databases">
        <title>Infants hospitalized years apart are colonized by the same room-sourced microbial strains.</title>
        <authorList>
            <person name="Brooks B."/>
            <person name="Olm M.R."/>
            <person name="Firek B.A."/>
            <person name="Baker R."/>
            <person name="Thomas B.C."/>
            <person name="Morowitz M.J."/>
            <person name="Banfield J.F."/>
        </authorList>
    </citation>
    <scope>NUCLEOTIDE SEQUENCE [LARGE SCALE GENOMIC DNA]</scope>
    <source>
        <strain evidence="3">S2_005_003_R2_42</strain>
    </source>
</reference>
<feature type="region of interest" description="Disordered" evidence="1">
    <location>
        <begin position="49"/>
        <end position="72"/>
    </location>
</feature>
<organism evidence="3 4">
    <name type="scientific">Rhodanobacter denitrificans</name>
    <dbReference type="NCBI Taxonomy" id="666685"/>
    <lineage>
        <taxon>Bacteria</taxon>
        <taxon>Pseudomonadati</taxon>
        <taxon>Pseudomonadota</taxon>
        <taxon>Gammaproteobacteria</taxon>
        <taxon>Lysobacterales</taxon>
        <taxon>Rhodanobacteraceae</taxon>
        <taxon>Rhodanobacter</taxon>
    </lineage>
</organism>
<evidence type="ECO:0000313" key="4">
    <source>
        <dbReference type="Proteomes" id="UP000249046"/>
    </source>
</evidence>
<dbReference type="AlphaFoldDB" id="A0A2W5MPF1"/>
<evidence type="ECO:0008006" key="5">
    <source>
        <dbReference type="Google" id="ProtNLM"/>
    </source>
</evidence>
<feature type="chain" id="PRO_5016019419" description="Peptidase C-terminal archaeal/bacterial domain-containing protein" evidence="2">
    <location>
        <begin position="23"/>
        <end position="196"/>
    </location>
</feature>
<evidence type="ECO:0000256" key="1">
    <source>
        <dbReference type="SAM" id="MobiDB-lite"/>
    </source>
</evidence>
<proteinExistence type="predicted"/>
<accession>A0A2W5MPF1</accession>
<keyword evidence="2" id="KW-0732">Signal</keyword>
<feature type="compositionally biased region" description="Low complexity" evidence="1">
    <location>
        <begin position="53"/>
        <end position="68"/>
    </location>
</feature>
<gene>
    <name evidence="3" type="ORF">DI564_09095</name>
</gene>
<evidence type="ECO:0000256" key="2">
    <source>
        <dbReference type="SAM" id="SignalP"/>
    </source>
</evidence>